<sequence>MVSVPLSLVPHFAGHMGLTWNSLHINDPEYHLSSTFGMPLGSRPSSDLLCNLKMYSSGNAT</sequence>
<proteinExistence type="predicted"/>
<protein>
    <submittedName>
        <fullName evidence="1">MORPHEUS MOLECULE family protein</fullName>
    </submittedName>
</protein>
<evidence type="ECO:0000313" key="1">
    <source>
        <dbReference type="EMBL" id="MBX68035.1"/>
    </source>
</evidence>
<accession>A0A2P2QMB8</accession>
<name>A0A2P2QMB8_RHIMU</name>
<reference evidence="1" key="1">
    <citation type="submission" date="2018-02" db="EMBL/GenBank/DDBJ databases">
        <title>Rhizophora mucronata_Transcriptome.</title>
        <authorList>
            <person name="Meera S.P."/>
            <person name="Sreeshan A."/>
            <person name="Augustine A."/>
        </authorList>
    </citation>
    <scope>NUCLEOTIDE SEQUENCE</scope>
    <source>
        <tissue evidence="1">Leaf</tissue>
    </source>
</reference>
<organism evidence="1">
    <name type="scientific">Rhizophora mucronata</name>
    <name type="common">Asiatic mangrove</name>
    <dbReference type="NCBI Taxonomy" id="61149"/>
    <lineage>
        <taxon>Eukaryota</taxon>
        <taxon>Viridiplantae</taxon>
        <taxon>Streptophyta</taxon>
        <taxon>Embryophyta</taxon>
        <taxon>Tracheophyta</taxon>
        <taxon>Spermatophyta</taxon>
        <taxon>Magnoliopsida</taxon>
        <taxon>eudicotyledons</taxon>
        <taxon>Gunneridae</taxon>
        <taxon>Pentapetalae</taxon>
        <taxon>rosids</taxon>
        <taxon>fabids</taxon>
        <taxon>Malpighiales</taxon>
        <taxon>Rhizophoraceae</taxon>
        <taxon>Rhizophora</taxon>
    </lineage>
</organism>
<dbReference type="EMBL" id="GGEC01087551">
    <property type="protein sequence ID" value="MBX68035.1"/>
    <property type="molecule type" value="Transcribed_RNA"/>
</dbReference>
<dbReference type="AlphaFoldDB" id="A0A2P2QMB8"/>